<reference evidence="5 6" key="1">
    <citation type="journal article" date="2018" name="Microbiome">
        <title>Fine metagenomic profile of the Mediterranean stratified and mixed water columns revealed by assembly and recruitment.</title>
        <authorList>
            <person name="Haro-Moreno J.M."/>
            <person name="Lopez-Perez M."/>
            <person name="De La Torre J.R."/>
            <person name="Picazo A."/>
            <person name="Camacho A."/>
            <person name="Rodriguez-Valera F."/>
        </authorList>
    </citation>
    <scope>NUCLEOTIDE SEQUENCE [LARGE SCALE GENOMIC DNA]</scope>
    <source>
        <strain evidence="5">MED-G55</strain>
    </source>
</reference>
<dbReference type="Gene3D" id="3.30.70.920">
    <property type="match status" value="1"/>
</dbReference>
<keyword evidence="1" id="KW-0805">Transcription regulation</keyword>
<dbReference type="AlphaFoldDB" id="A0A368E296"/>
<dbReference type="GO" id="GO:0043565">
    <property type="term" value="F:sequence-specific DNA binding"/>
    <property type="evidence" value="ECO:0007669"/>
    <property type="project" value="InterPro"/>
</dbReference>
<gene>
    <name evidence="5" type="ORF">DBW69_02695</name>
</gene>
<keyword evidence="3" id="KW-0804">Transcription</keyword>
<dbReference type="InterPro" id="IPR036390">
    <property type="entry name" value="WH_DNA-bd_sf"/>
</dbReference>
<feature type="domain" description="HTH asnC-type" evidence="4">
    <location>
        <begin position="8"/>
        <end position="68"/>
    </location>
</feature>
<dbReference type="Pfam" id="PF01037">
    <property type="entry name" value="AsnC_trans_reg"/>
    <property type="match status" value="1"/>
</dbReference>
<sequence length="154" mass="16887">MTDKKIKFSELDNRIVEILKKDGRATNQRIASALDISTSLVASRIRRMEQNGLMRLVTVADFSAFDYNVLLPVGVDVKGRPANEVANDIAALDEVASVQLVTGKHDIEILVTLPNLAAMGDFMLNRLSKIDGVLSLDPAFAVDIIKYEFDVAPV</sequence>
<organism evidence="5 6">
    <name type="scientific">PS1 clade bacterium</name>
    <dbReference type="NCBI Taxonomy" id="2175152"/>
    <lineage>
        <taxon>Bacteria</taxon>
        <taxon>Pseudomonadati</taxon>
        <taxon>Pseudomonadota</taxon>
        <taxon>Alphaproteobacteria</taxon>
        <taxon>PS1 clade</taxon>
    </lineage>
</organism>
<evidence type="ECO:0000256" key="1">
    <source>
        <dbReference type="ARBA" id="ARBA00023015"/>
    </source>
</evidence>
<dbReference type="InterPro" id="IPR011008">
    <property type="entry name" value="Dimeric_a/b-barrel"/>
</dbReference>
<dbReference type="GO" id="GO:0043200">
    <property type="term" value="P:response to amino acid"/>
    <property type="evidence" value="ECO:0007669"/>
    <property type="project" value="TreeGrafter"/>
</dbReference>
<dbReference type="SUPFAM" id="SSF46785">
    <property type="entry name" value="Winged helix' DNA-binding domain"/>
    <property type="match status" value="1"/>
</dbReference>
<dbReference type="Pfam" id="PF13412">
    <property type="entry name" value="HTH_24"/>
    <property type="match status" value="1"/>
</dbReference>
<evidence type="ECO:0000259" key="4">
    <source>
        <dbReference type="PROSITE" id="PS50956"/>
    </source>
</evidence>
<evidence type="ECO:0000313" key="6">
    <source>
        <dbReference type="Proteomes" id="UP000252132"/>
    </source>
</evidence>
<evidence type="ECO:0000256" key="3">
    <source>
        <dbReference type="ARBA" id="ARBA00023163"/>
    </source>
</evidence>
<dbReference type="InterPro" id="IPR000485">
    <property type="entry name" value="AsnC-type_HTH_dom"/>
</dbReference>
<dbReference type="Proteomes" id="UP000252132">
    <property type="component" value="Unassembled WGS sequence"/>
</dbReference>
<dbReference type="GO" id="GO:0005829">
    <property type="term" value="C:cytosol"/>
    <property type="evidence" value="ECO:0007669"/>
    <property type="project" value="TreeGrafter"/>
</dbReference>
<comment type="caution">
    <text evidence="5">The sequence shown here is derived from an EMBL/GenBank/DDBJ whole genome shotgun (WGS) entry which is preliminary data.</text>
</comment>
<dbReference type="InterPro" id="IPR019888">
    <property type="entry name" value="Tscrpt_reg_AsnC-like"/>
</dbReference>
<dbReference type="PANTHER" id="PTHR30154:SF34">
    <property type="entry name" value="TRANSCRIPTIONAL REGULATOR AZLB"/>
    <property type="match status" value="1"/>
</dbReference>
<dbReference type="PROSITE" id="PS50956">
    <property type="entry name" value="HTH_ASNC_2"/>
    <property type="match status" value="1"/>
</dbReference>
<dbReference type="SUPFAM" id="SSF54909">
    <property type="entry name" value="Dimeric alpha+beta barrel"/>
    <property type="match status" value="1"/>
</dbReference>
<dbReference type="Gene3D" id="1.10.10.10">
    <property type="entry name" value="Winged helix-like DNA-binding domain superfamily/Winged helix DNA-binding domain"/>
    <property type="match status" value="1"/>
</dbReference>
<evidence type="ECO:0000256" key="2">
    <source>
        <dbReference type="ARBA" id="ARBA00023125"/>
    </source>
</evidence>
<dbReference type="EMBL" id="QOQF01000006">
    <property type="protein sequence ID" value="RCL77656.1"/>
    <property type="molecule type" value="Genomic_DNA"/>
</dbReference>
<dbReference type="InterPro" id="IPR036388">
    <property type="entry name" value="WH-like_DNA-bd_sf"/>
</dbReference>
<dbReference type="PRINTS" id="PR00033">
    <property type="entry name" value="HTHASNC"/>
</dbReference>
<name>A0A368E296_9PROT</name>
<accession>A0A368E296</accession>
<keyword evidence="2" id="KW-0238">DNA-binding</keyword>
<evidence type="ECO:0000313" key="5">
    <source>
        <dbReference type="EMBL" id="RCL77656.1"/>
    </source>
</evidence>
<proteinExistence type="predicted"/>
<dbReference type="SMART" id="SM00344">
    <property type="entry name" value="HTH_ASNC"/>
    <property type="match status" value="1"/>
</dbReference>
<dbReference type="PANTHER" id="PTHR30154">
    <property type="entry name" value="LEUCINE-RESPONSIVE REGULATORY PROTEIN"/>
    <property type="match status" value="1"/>
</dbReference>
<protein>
    <submittedName>
        <fullName evidence="5">Lrp/AsnC family transcriptional regulator</fullName>
    </submittedName>
</protein>
<dbReference type="InterPro" id="IPR019887">
    <property type="entry name" value="Tscrpt_reg_AsnC/Lrp_C"/>
</dbReference>